<evidence type="ECO:0000313" key="8">
    <source>
        <dbReference type="Proteomes" id="UP000444721"/>
    </source>
</evidence>
<feature type="domain" description="PPIase cyclophilin-type" evidence="6">
    <location>
        <begin position="55"/>
        <end position="215"/>
    </location>
</feature>
<dbReference type="GO" id="GO:0003755">
    <property type="term" value="F:peptidyl-prolyl cis-trans isomerase activity"/>
    <property type="evidence" value="ECO:0007669"/>
    <property type="project" value="UniProtKB-UniRule"/>
</dbReference>
<comment type="caution">
    <text evidence="7">The sequence shown here is derived from an EMBL/GenBank/DDBJ whole genome shotgun (WGS) entry which is preliminary data.</text>
</comment>
<dbReference type="EMBL" id="VFQX01000022">
    <property type="protein sequence ID" value="KAF0979990.1"/>
    <property type="molecule type" value="Genomic_DNA"/>
</dbReference>
<dbReference type="PANTHER" id="PTHR11071">
    <property type="entry name" value="PEPTIDYL-PROLYL CIS-TRANS ISOMERASE"/>
    <property type="match status" value="1"/>
</dbReference>
<proteinExistence type="inferred from homology"/>
<evidence type="ECO:0000256" key="5">
    <source>
        <dbReference type="SAM" id="MobiDB-lite"/>
    </source>
</evidence>
<comment type="catalytic activity">
    <reaction evidence="1 4">
        <text>[protein]-peptidylproline (omega=180) = [protein]-peptidylproline (omega=0)</text>
        <dbReference type="Rhea" id="RHEA:16237"/>
        <dbReference type="Rhea" id="RHEA-COMP:10747"/>
        <dbReference type="Rhea" id="RHEA-COMP:10748"/>
        <dbReference type="ChEBI" id="CHEBI:83833"/>
        <dbReference type="ChEBI" id="CHEBI:83834"/>
        <dbReference type="EC" id="5.2.1.8"/>
    </reaction>
</comment>
<dbReference type="PRINTS" id="PR00153">
    <property type="entry name" value="CSAPPISMRASE"/>
</dbReference>
<dbReference type="GeneID" id="68108361"/>
<protein>
    <recommendedName>
        <fullName evidence="4">Peptidyl-prolyl cis-trans isomerase</fullName>
        <shortName evidence="4">PPIase</shortName>
        <ecNumber evidence="4">5.2.1.8</ecNumber>
    </recommendedName>
</protein>
<dbReference type="InterPro" id="IPR029000">
    <property type="entry name" value="Cyclophilin-like_dom_sf"/>
</dbReference>
<dbReference type="VEuPathDB" id="AmoebaDB:NfTy_049130"/>
<name>A0A6A5C2B3_NAEFO</name>
<evidence type="ECO:0000259" key="6">
    <source>
        <dbReference type="PROSITE" id="PS50072"/>
    </source>
</evidence>
<dbReference type="GO" id="GO:0005737">
    <property type="term" value="C:cytoplasm"/>
    <property type="evidence" value="ECO:0007669"/>
    <property type="project" value="TreeGrafter"/>
</dbReference>
<dbReference type="OrthoDB" id="193499at2759"/>
<dbReference type="EC" id="5.2.1.8" evidence="4"/>
<dbReference type="OMA" id="MFADESF"/>
<evidence type="ECO:0000313" key="7">
    <source>
        <dbReference type="EMBL" id="KAF0979990.1"/>
    </source>
</evidence>
<dbReference type="SUPFAM" id="SSF50891">
    <property type="entry name" value="Cyclophilin-like"/>
    <property type="match status" value="1"/>
</dbReference>
<dbReference type="InterPro" id="IPR002130">
    <property type="entry name" value="Cyclophilin-type_PPIase_dom"/>
</dbReference>
<dbReference type="VEuPathDB" id="AmoebaDB:FDP41_001143"/>
<gene>
    <name evidence="7" type="ORF">FDP41_001143</name>
</gene>
<dbReference type="AlphaFoldDB" id="A0A6A5C2B3"/>
<comment type="similarity">
    <text evidence="4">Belongs to the cyclophilin-type PPIase family.</text>
</comment>
<dbReference type="RefSeq" id="XP_044564703.1">
    <property type="nucleotide sequence ID" value="XM_044701837.1"/>
</dbReference>
<reference evidence="7 8" key="1">
    <citation type="journal article" date="2019" name="Sci. Rep.">
        <title>Nanopore sequencing improves the draft genome of the human pathogenic amoeba Naegleria fowleri.</title>
        <authorList>
            <person name="Liechti N."/>
            <person name="Schurch N."/>
            <person name="Bruggmann R."/>
            <person name="Wittwer M."/>
        </authorList>
    </citation>
    <scope>NUCLEOTIDE SEQUENCE [LARGE SCALE GENOMIC DNA]</scope>
    <source>
        <strain evidence="7 8">ATCC 30894</strain>
    </source>
</reference>
<keyword evidence="2 4" id="KW-0697">Rotamase</keyword>
<feature type="compositionally biased region" description="Low complexity" evidence="5">
    <location>
        <begin position="1"/>
        <end position="11"/>
    </location>
</feature>
<dbReference type="Proteomes" id="UP000444721">
    <property type="component" value="Unassembled WGS sequence"/>
</dbReference>
<evidence type="ECO:0000256" key="1">
    <source>
        <dbReference type="ARBA" id="ARBA00000971"/>
    </source>
</evidence>
<dbReference type="FunFam" id="2.40.100.10:FF:000025">
    <property type="entry name" value="Peptidyl-prolyl cis-trans isomerase CYP19-2"/>
    <property type="match status" value="1"/>
</dbReference>
<dbReference type="PROSITE" id="PS50072">
    <property type="entry name" value="CSA_PPIASE_2"/>
    <property type="match status" value="1"/>
</dbReference>
<dbReference type="GO" id="GO:0006457">
    <property type="term" value="P:protein folding"/>
    <property type="evidence" value="ECO:0007669"/>
    <property type="project" value="TreeGrafter"/>
</dbReference>
<dbReference type="PANTHER" id="PTHR11071:SF561">
    <property type="entry name" value="PEPTIDYL-PROLYL CIS-TRANS ISOMERASE D-RELATED"/>
    <property type="match status" value="1"/>
</dbReference>
<evidence type="ECO:0000256" key="2">
    <source>
        <dbReference type="ARBA" id="ARBA00023110"/>
    </source>
</evidence>
<dbReference type="Gene3D" id="2.40.100.10">
    <property type="entry name" value="Cyclophilin-like"/>
    <property type="match status" value="1"/>
</dbReference>
<evidence type="ECO:0000256" key="3">
    <source>
        <dbReference type="ARBA" id="ARBA00023235"/>
    </source>
</evidence>
<dbReference type="VEuPathDB" id="AmoebaDB:NF0129280"/>
<comment type="function">
    <text evidence="4">PPIases accelerate the folding of proteins. It catalyzes the cis-trans isomerization of proline imidic peptide bonds in oligopeptides.</text>
</comment>
<feature type="region of interest" description="Disordered" evidence="5">
    <location>
        <begin position="1"/>
        <end position="23"/>
    </location>
</feature>
<accession>A0A6A5C2B3</accession>
<keyword evidence="8" id="KW-1185">Reference proteome</keyword>
<keyword evidence="3 4" id="KW-0413">Isomerase</keyword>
<organism evidence="7 8">
    <name type="scientific">Naegleria fowleri</name>
    <name type="common">Brain eating amoeba</name>
    <dbReference type="NCBI Taxonomy" id="5763"/>
    <lineage>
        <taxon>Eukaryota</taxon>
        <taxon>Discoba</taxon>
        <taxon>Heterolobosea</taxon>
        <taxon>Tetramitia</taxon>
        <taxon>Eutetramitia</taxon>
        <taxon>Vahlkampfiidae</taxon>
        <taxon>Naegleria</taxon>
    </lineage>
</organism>
<evidence type="ECO:0000256" key="4">
    <source>
        <dbReference type="RuleBase" id="RU363019"/>
    </source>
</evidence>
<dbReference type="GO" id="GO:0016018">
    <property type="term" value="F:cyclosporin A binding"/>
    <property type="evidence" value="ECO:0007669"/>
    <property type="project" value="TreeGrafter"/>
</dbReference>
<dbReference type="Pfam" id="PF00160">
    <property type="entry name" value="Pro_isomerase"/>
    <property type="match status" value="1"/>
</dbReference>
<sequence length="235" mass="25960">MSSKKASAGSARRPTVKSNAQTPRIKVNPHAFMEFEVSNGVVEEDGKLSGEEKFLGRVVFELYEEKLPKTVQNFKSLCLGDKGKTKPVKELNNAIVNLHYKGTNIHRIVKGFVIQGGDVVSNSGQSGHAVTSRTFEDESFEYKHEPFSLTCPNFGSPNTNTSQFAITLCKAPWLDDHYVVFGRVRNGFDVLKKIESFGSDIGKVTRQVVISNCGHLTEEEAISLESSVIPSHQLQ</sequence>